<dbReference type="Pfam" id="PF21317">
    <property type="entry name" value="BetaGal_ABD_1"/>
    <property type="match status" value="2"/>
</dbReference>
<dbReference type="Gene3D" id="3.20.20.80">
    <property type="entry name" value="Glycosidases"/>
    <property type="match status" value="2"/>
</dbReference>
<keyword evidence="2 8" id="KW-0732">Signal</keyword>
<evidence type="ECO:0000256" key="8">
    <source>
        <dbReference type="SAM" id="SignalP"/>
    </source>
</evidence>
<dbReference type="FunFam" id="2.60.120.260:FF:000148">
    <property type="entry name" value="Beta-galactosidase, putative"/>
    <property type="match status" value="1"/>
</dbReference>
<keyword evidence="4" id="KW-0325">Glycoprotein</keyword>
<dbReference type="Gene3D" id="2.60.120.260">
    <property type="entry name" value="Galactose-binding domain-like"/>
    <property type="match status" value="3"/>
</dbReference>
<dbReference type="PANTHER" id="PTHR23421">
    <property type="entry name" value="BETA-GALACTOSIDASE RELATED"/>
    <property type="match status" value="1"/>
</dbReference>
<accession>A0ABD1CRQ9</accession>
<organism evidence="12 13">
    <name type="scientific">Culex pipiens pipiens</name>
    <name type="common">Northern house mosquito</name>
    <dbReference type="NCBI Taxonomy" id="38569"/>
    <lineage>
        <taxon>Eukaryota</taxon>
        <taxon>Metazoa</taxon>
        <taxon>Ecdysozoa</taxon>
        <taxon>Arthropoda</taxon>
        <taxon>Hexapoda</taxon>
        <taxon>Insecta</taxon>
        <taxon>Pterygota</taxon>
        <taxon>Neoptera</taxon>
        <taxon>Endopterygota</taxon>
        <taxon>Diptera</taxon>
        <taxon>Nematocera</taxon>
        <taxon>Culicoidea</taxon>
        <taxon>Culicidae</taxon>
        <taxon>Culicinae</taxon>
        <taxon>Culicini</taxon>
        <taxon>Culex</taxon>
        <taxon>Culex</taxon>
    </lineage>
</organism>
<evidence type="ECO:0000256" key="5">
    <source>
        <dbReference type="ARBA" id="ARBA00023295"/>
    </source>
</evidence>
<dbReference type="FunFam" id="3.20.20.80:FF:000017">
    <property type="entry name" value="Beta-galactosidase"/>
    <property type="match status" value="2"/>
</dbReference>
<dbReference type="AlphaFoldDB" id="A0ABD1CRQ9"/>
<keyword evidence="13" id="KW-1185">Reference proteome</keyword>
<keyword evidence="5 6" id="KW-0326">Glycosidase</keyword>
<dbReference type="InterPro" id="IPR001944">
    <property type="entry name" value="Glycoside_Hdrlase_35"/>
</dbReference>
<dbReference type="PRINTS" id="PR00742">
    <property type="entry name" value="GLHYDRLASE35"/>
</dbReference>
<feature type="domain" description="Beta-galactosidase galactose-binding" evidence="11">
    <location>
        <begin position="1009"/>
        <end position="1067"/>
    </location>
</feature>
<feature type="signal peptide" evidence="8">
    <location>
        <begin position="1"/>
        <end position="23"/>
    </location>
</feature>
<dbReference type="SUPFAM" id="SSF49785">
    <property type="entry name" value="Galactose-binding domain-like"/>
    <property type="match status" value="1"/>
</dbReference>
<dbReference type="SUPFAM" id="SSF51445">
    <property type="entry name" value="(Trans)glycosidases"/>
    <property type="match status" value="2"/>
</dbReference>
<gene>
    <name evidence="12" type="ORF">pipiens_015143</name>
</gene>
<dbReference type="Pfam" id="PF01301">
    <property type="entry name" value="Glyco_hydro_35"/>
    <property type="match status" value="2"/>
</dbReference>
<dbReference type="InterPro" id="IPR019801">
    <property type="entry name" value="Glyco_hydro_35_CS"/>
</dbReference>
<feature type="domain" description="Glycoside hydrolase 35 catalytic" evidence="9">
    <location>
        <begin position="501"/>
        <end position="819"/>
    </location>
</feature>
<evidence type="ECO:0000256" key="6">
    <source>
        <dbReference type="RuleBase" id="RU000675"/>
    </source>
</evidence>
<sequence length="1095" mass="124055">MAILKRTLLYISVIATAFSLSYGQRILENQKRSFTIDYDNNTFLLDGKPFQYISGSFHYFRALPESWEKILKAMRAAGLNAVTTYVEWSLHNPKEGVYNWEGMGNIERFVHLAQVEDLYVILRPGPYICAERDMGGFPYWLLNKYPGIQLRTNDVAYLREVRTWYAELLSRLEPYLYGNGGPIIMVQVENEYGSFYACDHKYMKWLRDETARYVRGNAVLFTNNGPGLTTCGGVDNVISGLDFGAGSTEEINGFWNELRKQQPKGPLINAEYYPGWLTHWQDPEMARVSIEPVTKSLREMLAAKVNVNIYMFYGGTNFGFTAGANEAGPGRFVPDITSYDYDAPLDESGDPTPKYFAIRKVISEFFPMPNSPIPRPARKMSLPSVVLKPVDSLLNKMLLSAIGSPAINARDPLTFEAMNQYSGLVLYEAVLPSGLKTDPIKLTVENIHDKGYVYVDTTYIMLQICRLILLAAVFSSVVIAEQKDVVSVPTRSFSIDYERDTFLLDGEPFRFISGSFHYFRALPGSWRHILRAMRAAGLNAVMTYIEWSTHEPTEGDYRWNEIADLEQFIRIAEEENLYVILRPGPYICAERDMGGFPYWLLNKFPNIKLRTQDSDYMREVQKWYSVLMPRIQKYLYGRGGPVIMVSIENEYGSFSACDKTYLKFLKNITESYIQNDAVLFTNDGPEQLNCGRIPGILATLDFGSTGSPERYWQKLRKVQPKGPLVNAEFYPGWLTHWMEPMARTATGPVVDTLRLMLNQGANVNFYMFFGGTNFAFTAGANDGGPGKFNADITSYDYDAPLDEAGDPTPKYFALRDVILEYMPDPGVPVSQKLPKMKLPPVTLTQYGFLTSIEARQALAKYIFTNDRTLSFEALNQHSGFVLYEAEIPQHLHRDPQALKVTNLRDRAYVHVDNQFIGVLSRENAIDTLPISLGQGKQLQLLVENQGRINYGIANDFKGILGPVTLDGNELLNWTMTGFPLDDYSLLSNYLNQFSGYDSEQARQASVRIFRGHFTIPNEEIHDTYLDPSGWGKGLAIINGFNLGRYWPLAGPQVTLYVPRHILVRGKNELVIIEYQKDVRGEAVIGFTDTPNLDGP</sequence>
<name>A0ABD1CRQ9_CULPP</name>
<evidence type="ECO:0000259" key="9">
    <source>
        <dbReference type="Pfam" id="PF01301"/>
    </source>
</evidence>
<evidence type="ECO:0000256" key="2">
    <source>
        <dbReference type="ARBA" id="ARBA00022729"/>
    </source>
</evidence>
<proteinExistence type="inferred from homology"/>
<evidence type="ECO:0000313" key="13">
    <source>
        <dbReference type="Proteomes" id="UP001562425"/>
    </source>
</evidence>
<evidence type="ECO:0000256" key="1">
    <source>
        <dbReference type="ARBA" id="ARBA00009809"/>
    </source>
</evidence>
<comment type="catalytic activity">
    <reaction evidence="6">
        <text>Hydrolysis of terminal non-reducing beta-D-galactose residues in beta-D-galactosides.</text>
        <dbReference type="EC" id="3.2.1.23"/>
    </reaction>
</comment>
<dbReference type="Pfam" id="PF21467">
    <property type="entry name" value="BetaGal_gal-bd"/>
    <property type="match status" value="1"/>
</dbReference>
<feature type="domain" description="Glycoside hydrolase 35 catalytic" evidence="9">
    <location>
        <begin position="42"/>
        <end position="364"/>
    </location>
</feature>
<evidence type="ECO:0000259" key="11">
    <source>
        <dbReference type="Pfam" id="PF21467"/>
    </source>
</evidence>
<comment type="caution">
    <text evidence="12">The sequence shown here is derived from an EMBL/GenBank/DDBJ whole genome shotgun (WGS) entry which is preliminary data.</text>
</comment>
<dbReference type="PROSITE" id="PS01182">
    <property type="entry name" value="GLYCOSYL_HYDROL_F35"/>
    <property type="match status" value="1"/>
</dbReference>
<evidence type="ECO:0000256" key="3">
    <source>
        <dbReference type="ARBA" id="ARBA00022801"/>
    </source>
</evidence>
<dbReference type="EC" id="3.2.1.23" evidence="6"/>
<evidence type="ECO:0000256" key="7">
    <source>
        <dbReference type="RuleBase" id="RU003679"/>
    </source>
</evidence>
<dbReference type="InterPro" id="IPR017853">
    <property type="entry name" value="GH"/>
</dbReference>
<keyword evidence="3 6" id="KW-0378">Hydrolase</keyword>
<dbReference type="GO" id="GO:0004565">
    <property type="term" value="F:beta-galactosidase activity"/>
    <property type="evidence" value="ECO:0007669"/>
    <property type="project" value="UniProtKB-EC"/>
</dbReference>
<reference evidence="12 13" key="1">
    <citation type="submission" date="2024-05" db="EMBL/GenBank/DDBJ databases">
        <title>Culex pipiens pipiens assembly and annotation.</title>
        <authorList>
            <person name="Alout H."/>
            <person name="Durand T."/>
        </authorList>
    </citation>
    <scope>NUCLEOTIDE SEQUENCE [LARGE SCALE GENOMIC DNA]</scope>
    <source>
        <strain evidence="12">HA-2024</strain>
        <tissue evidence="12">Whole body</tissue>
    </source>
</reference>
<evidence type="ECO:0000256" key="4">
    <source>
        <dbReference type="ARBA" id="ARBA00023180"/>
    </source>
</evidence>
<dbReference type="Proteomes" id="UP001562425">
    <property type="component" value="Unassembled WGS sequence"/>
</dbReference>
<feature type="domain" description="Beta-galactosidase 1-like first all-beta" evidence="10">
    <location>
        <begin position="869"/>
        <end position="979"/>
    </location>
</feature>
<feature type="chain" id="PRO_5044872000" description="Beta-galactosidase" evidence="8">
    <location>
        <begin position="24"/>
        <end position="1095"/>
    </location>
</feature>
<protein>
    <recommendedName>
        <fullName evidence="6">Beta-galactosidase</fullName>
        <ecNumber evidence="6">3.2.1.23</ecNumber>
    </recommendedName>
</protein>
<feature type="domain" description="Beta-galactosidase 1-like first all-beta" evidence="10">
    <location>
        <begin position="412"/>
        <end position="459"/>
    </location>
</feature>
<dbReference type="InterPro" id="IPR048912">
    <property type="entry name" value="BetaGal1-like_ABD1"/>
</dbReference>
<dbReference type="InterPro" id="IPR031330">
    <property type="entry name" value="Gly_Hdrlase_35_cat"/>
</dbReference>
<dbReference type="InterPro" id="IPR008979">
    <property type="entry name" value="Galactose-bd-like_sf"/>
</dbReference>
<dbReference type="InterPro" id="IPR048913">
    <property type="entry name" value="BetaGal_gal-bd"/>
</dbReference>
<comment type="similarity">
    <text evidence="1 7">Belongs to the glycosyl hydrolase 35 family.</text>
</comment>
<evidence type="ECO:0000259" key="10">
    <source>
        <dbReference type="Pfam" id="PF21317"/>
    </source>
</evidence>
<evidence type="ECO:0000313" key="12">
    <source>
        <dbReference type="EMBL" id="KAL1379114.1"/>
    </source>
</evidence>
<dbReference type="EMBL" id="JBEHCU010009869">
    <property type="protein sequence ID" value="KAL1379114.1"/>
    <property type="molecule type" value="Genomic_DNA"/>
</dbReference>